<dbReference type="RefSeq" id="WP_107941613.1">
    <property type="nucleotide sequence ID" value="NZ_QANS01000008.1"/>
</dbReference>
<dbReference type="InterPro" id="IPR037068">
    <property type="entry name" value="DNA_primase_core_N_sf"/>
</dbReference>
<evidence type="ECO:0000256" key="14">
    <source>
        <dbReference type="SAM" id="MobiDB-lite"/>
    </source>
</evidence>
<dbReference type="Gene3D" id="3.90.980.10">
    <property type="entry name" value="DNA primase, catalytic core, N-terminal domain"/>
    <property type="match status" value="1"/>
</dbReference>
<dbReference type="GO" id="GO:0003677">
    <property type="term" value="F:DNA binding"/>
    <property type="evidence" value="ECO:0007669"/>
    <property type="project" value="UniProtKB-KW"/>
</dbReference>
<dbReference type="SMART" id="SM00400">
    <property type="entry name" value="ZnF_CHCC"/>
    <property type="match status" value="1"/>
</dbReference>
<comment type="subunit">
    <text evidence="12">Monomer. Interacts with DnaB.</text>
</comment>
<dbReference type="HAMAP" id="MF_00974">
    <property type="entry name" value="DNA_primase_DnaG"/>
    <property type="match status" value="1"/>
</dbReference>
<dbReference type="InterPro" id="IPR006295">
    <property type="entry name" value="DNA_primase_DnaG"/>
</dbReference>
<dbReference type="GO" id="GO:0005737">
    <property type="term" value="C:cytoplasm"/>
    <property type="evidence" value="ECO:0007669"/>
    <property type="project" value="TreeGrafter"/>
</dbReference>
<evidence type="ECO:0000256" key="12">
    <source>
        <dbReference type="HAMAP-Rule" id="MF_00974"/>
    </source>
</evidence>
<dbReference type="InterPro" id="IPR036977">
    <property type="entry name" value="DNA_primase_Znf_CHC2"/>
</dbReference>
<feature type="domain" description="Toprim" evidence="15">
    <location>
        <begin position="251"/>
        <end position="332"/>
    </location>
</feature>
<dbReference type="EMBL" id="QANS01000008">
    <property type="protein sequence ID" value="PTU29082.1"/>
    <property type="molecule type" value="Genomic_DNA"/>
</dbReference>
<keyword evidence="3 12" id="KW-0808">Transferase</keyword>
<evidence type="ECO:0000259" key="15">
    <source>
        <dbReference type="PROSITE" id="PS50880"/>
    </source>
</evidence>
<comment type="caution">
    <text evidence="12">Lacks conserved residue(s) required for the propagation of feature annotation.</text>
</comment>
<dbReference type="Pfam" id="PF01807">
    <property type="entry name" value="Zn_ribbon_DnaG"/>
    <property type="match status" value="1"/>
</dbReference>
<dbReference type="GO" id="GO:0008270">
    <property type="term" value="F:zinc ion binding"/>
    <property type="evidence" value="ECO:0007669"/>
    <property type="project" value="UniProtKB-KW"/>
</dbReference>
<evidence type="ECO:0000256" key="1">
    <source>
        <dbReference type="ARBA" id="ARBA00022478"/>
    </source>
</evidence>
<evidence type="ECO:0000256" key="9">
    <source>
        <dbReference type="ARBA" id="ARBA00022842"/>
    </source>
</evidence>
<dbReference type="GO" id="GO:0006269">
    <property type="term" value="P:DNA replication, synthesis of primer"/>
    <property type="evidence" value="ECO:0007669"/>
    <property type="project" value="UniProtKB-UniRule"/>
</dbReference>
<keyword evidence="10 12" id="KW-0238">DNA-binding</keyword>
<dbReference type="InterPro" id="IPR016136">
    <property type="entry name" value="DNA_helicase_N/primase_C"/>
</dbReference>
<dbReference type="InterPro" id="IPR013264">
    <property type="entry name" value="DNAG_N"/>
</dbReference>
<dbReference type="NCBIfam" id="TIGR01391">
    <property type="entry name" value="dnaG"/>
    <property type="match status" value="1"/>
</dbReference>
<evidence type="ECO:0000256" key="4">
    <source>
        <dbReference type="ARBA" id="ARBA00022695"/>
    </source>
</evidence>
<accession>A0A2T5MBH0</accession>
<dbReference type="Pfam" id="PF10410">
    <property type="entry name" value="DnaB_bind"/>
    <property type="match status" value="1"/>
</dbReference>
<dbReference type="Pfam" id="PF08278">
    <property type="entry name" value="DnaG_DnaB_bind"/>
    <property type="match status" value="1"/>
</dbReference>
<keyword evidence="17" id="KW-1185">Reference proteome</keyword>
<dbReference type="AlphaFoldDB" id="A0A2T5MBH0"/>
<comment type="catalytic activity">
    <reaction evidence="12">
        <text>ssDNA + n NTP = ssDNA/pppN(pN)n-1 hybrid + (n-1) diphosphate.</text>
        <dbReference type="EC" id="2.7.7.101"/>
    </reaction>
</comment>
<evidence type="ECO:0000313" key="17">
    <source>
        <dbReference type="Proteomes" id="UP000244248"/>
    </source>
</evidence>
<dbReference type="GO" id="GO:1990077">
    <property type="term" value="C:primosome complex"/>
    <property type="evidence" value="ECO:0007669"/>
    <property type="project" value="UniProtKB-KW"/>
</dbReference>
<keyword evidence="2 12" id="KW-0639">Primosome</keyword>
<dbReference type="GO" id="GO:0000428">
    <property type="term" value="C:DNA-directed RNA polymerase complex"/>
    <property type="evidence" value="ECO:0007669"/>
    <property type="project" value="UniProtKB-KW"/>
</dbReference>
<dbReference type="PROSITE" id="PS50880">
    <property type="entry name" value="TOPRIM"/>
    <property type="match status" value="1"/>
</dbReference>
<dbReference type="InterPro" id="IPR050219">
    <property type="entry name" value="DnaG_primase"/>
</dbReference>
<gene>
    <name evidence="12" type="primary">dnaG</name>
    <name evidence="16" type="ORF">CJD38_17125</name>
</gene>
<keyword evidence="6 13" id="KW-0479">Metal-binding</keyword>
<evidence type="ECO:0000256" key="11">
    <source>
        <dbReference type="ARBA" id="ARBA00023163"/>
    </source>
</evidence>
<dbReference type="EC" id="2.7.7.101" evidence="12"/>
<comment type="similarity">
    <text evidence="12 13">Belongs to the DnaG primase family.</text>
</comment>
<evidence type="ECO:0000256" key="6">
    <source>
        <dbReference type="ARBA" id="ARBA00022723"/>
    </source>
</evidence>
<evidence type="ECO:0000313" key="16">
    <source>
        <dbReference type="EMBL" id="PTU29082.1"/>
    </source>
</evidence>
<dbReference type="SUPFAM" id="SSF56731">
    <property type="entry name" value="DNA primase core"/>
    <property type="match status" value="1"/>
</dbReference>
<keyword evidence="7" id="KW-0863">Zinc-finger</keyword>
<comment type="cofactor">
    <cofactor evidence="13">
        <name>Zn(2+)</name>
        <dbReference type="ChEBI" id="CHEBI:29105"/>
    </cofactor>
    <text evidence="13">Binds 1 zinc ion per monomer.</text>
</comment>
<feature type="compositionally biased region" description="Polar residues" evidence="14">
    <location>
        <begin position="423"/>
        <end position="441"/>
    </location>
</feature>
<proteinExistence type="inferred from homology"/>
<evidence type="ECO:0000256" key="8">
    <source>
        <dbReference type="ARBA" id="ARBA00022833"/>
    </source>
</evidence>
<dbReference type="Gene3D" id="1.10.860.10">
    <property type="entry name" value="DNAb Helicase, Chain A"/>
    <property type="match status" value="1"/>
</dbReference>
<dbReference type="Gene3D" id="3.40.1360.10">
    <property type="match status" value="1"/>
</dbReference>
<sequence>MAGRIPESFIQDLLARTDIVEVISSRVELKRAGREYRGLSPFTHEKSPSFFVNPAKQMFFDFSSGKNGNVIGFLMEFDRLTYVEAIEDLARNAGLEVPREGGHHTDRLVLDGPLDASAAAERFFREQLRKYQPAIDYLKKRGVSGETAKTFGIGYAPESWDALTKFFQDTGHAVDAGLLIKRDDGSGVYDRFRNRVMFPIRDTRGRTIAFGGRTLGNDPAKYLNSPETPLFHKGRNLFGLYEAKQSDSKLPYLIVVEGYMDVVMLAQHGIQEAVATLGTATTQDHLHLLFKSTSKVVFSFDGDRAGRAAAWRALEQALPEVYEGRECVFMFLPDGHDPDTLVQEIGADEFRRRIGEALSLSQFLLGELAKQVNLGTMDGRARLAALARPHIEKLREGPLRALILDELSRLTRLSRADMEATLNRPQANGGSTQSSYAQNVSPGPGKAETGASRPIKRAMQLLLERPSLAERVEHFELLAQSDAPGVEYLIEMIDFFHAHPEAHAAQLLEFWRDTPKSKALERLLQQEVNVDETTLEREFLETITHLLQKGLRARVQNLLAEARLRPLTIAETREIESITRDLATKAQS</sequence>
<keyword evidence="1 12" id="KW-0240">DNA-directed RNA polymerase</keyword>
<dbReference type="OrthoDB" id="9803773at2"/>
<protein>
    <recommendedName>
        <fullName evidence="12 13">DNA primase</fullName>
        <ecNumber evidence="12">2.7.7.101</ecNumber>
    </recommendedName>
</protein>
<dbReference type="PANTHER" id="PTHR30313">
    <property type="entry name" value="DNA PRIMASE"/>
    <property type="match status" value="1"/>
</dbReference>
<keyword evidence="11 12" id="KW-0804">Transcription</keyword>
<keyword evidence="9" id="KW-0460">Magnesium</keyword>
<dbReference type="InterPro" id="IPR030846">
    <property type="entry name" value="DnaG_bac"/>
</dbReference>
<dbReference type="PIRSF" id="PIRSF002811">
    <property type="entry name" value="DnaG"/>
    <property type="match status" value="1"/>
</dbReference>
<evidence type="ECO:0000256" key="7">
    <source>
        <dbReference type="ARBA" id="ARBA00022771"/>
    </source>
</evidence>
<name>A0A2T5MBH0_9GAMM</name>
<keyword evidence="4 12" id="KW-0548">Nucleotidyltransferase</keyword>
<dbReference type="FunFam" id="3.90.980.10:FF:000001">
    <property type="entry name" value="DNA primase"/>
    <property type="match status" value="1"/>
</dbReference>
<organism evidence="16 17">
    <name type="scientific">Stenotrophobium rhamnosiphilum</name>
    <dbReference type="NCBI Taxonomy" id="2029166"/>
    <lineage>
        <taxon>Bacteria</taxon>
        <taxon>Pseudomonadati</taxon>
        <taxon>Pseudomonadota</taxon>
        <taxon>Gammaproteobacteria</taxon>
        <taxon>Nevskiales</taxon>
        <taxon>Nevskiaceae</taxon>
        <taxon>Stenotrophobium</taxon>
    </lineage>
</organism>
<dbReference type="CDD" id="cd03364">
    <property type="entry name" value="TOPRIM_DnaG_primases"/>
    <property type="match status" value="1"/>
</dbReference>
<evidence type="ECO:0000256" key="2">
    <source>
        <dbReference type="ARBA" id="ARBA00022515"/>
    </source>
</evidence>
<keyword evidence="5 12" id="KW-0235">DNA replication</keyword>
<dbReference type="SUPFAM" id="SSF117023">
    <property type="entry name" value="DNA primase DnaG, C-terminal domain"/>
    <property type="match status" value="1"/>
</dbReference>
<evidence type="ECO:0000256" key="5">
    <source>
        <dbReference type="ARBA" id="ARBA00022705"/>
    </source>
</evidence>
<dbReference type="GO" id="GO:0003899">
    <property type="term" value="F:DNA-directed RNA polymerase activity"/>
    <property type="evidence" value="ECO:0007669"/>
    <property type="project" value="UniProtKB-UniRule"/>
</dbReference>
<dbReference type="InterPro" id="IPR013173">
    <property type="entry name" value="DNA_primase_DnaG_DnaB-bd_dom"/>
</dbReference>
<dbReference type="Pfam" id="PF13155">
    <property type="entry name" value="Toprim_2"/>
    <property type="match status" value="1"/>
</dbReference>
<dbReference type="SUPFAM" id="SSF57783">
    <property type="entry name" value="Zinc beta-ribbon"/>
    <property type="match status" value="1"/>
</dbReference>
<dbReference type="InterPro" id="IPR006171">
    <property type="entry name" value="TOPRIM_dom"/>
</dbReference>
<dbReference type="Pfam" id="PF08275">
    <property type="entry name" value="DNAG_N"/>
    <property type="match status" value="1"/>
</dbReference>
<dbReference type="SMART" id="SM00493">
    <property type="entry name" value="TOPRIM"/>
    <property type="match status" value="1"/>
</dbReference>
<evidence type="ECO:0000256" key="10">
    <source>
        <dbReference type="ARBA" id="ARBA00023125"/>
    </source>
</evidence>
<comment type="caution">
    <text evidence="16">The sequence shown here is derived from an EMBL/GenBank/DDBJ whole genome shotgun (WGS) entry which is preliminary data.</text>
</comment>
<dbReference type="Gene3D" id="1.20.50.20">
    <property type="entry name" value="DnaG, RNA polymerase domain, helical bundle"/>
    <property type="match status" value="1"/>
</dbReference>
<dbReference type="InterPro" id="IPR034151">
    <property type="entry name" value="TOPRIM_DnaG_bac"/>
</dbReference>
<dbReference type="PANTHER" id="PTHR30313:SF2">
    <property type="entry name" value="DNA PRIMASE"/>
    <property type="match status" value="1"/>
</dbReference>
<dbReference type="FunFam" id="3.90.580.10:FF:000001">
    <property type="entry name" value="DNA primase"/>
    <property type="match status" value="1"/>
</dbReference>
<evidence type="ECO:0000256" key="3">
    <source>
        <dbReference type="ARBA" id="ARBA00022679"/>
    </source>
</evidence>
<evidence type="ECO:0000256" key="13">
    <source>
        <dbReference type="PIRNR" id="PIRNR002811"/>
    </source>
</evidence>
<dbReference type="Gene3D" id="3.90.580.10">
    <property type="entry name" value="Zinc finger, CHC2-type domain"/>
    <property type="match status" value="1"/>
</dbReference>
<keyword evidence="8 13" id="KW-0862">Zinc</keyword>
<dbReference type="SMART" id="SM00766">
    <property type="entry name" value="DnaG_DnaB_bind"/>
    <property type="match status" value="1"/>
</dbReference>
<dbReference type="Proteomes" id="UP000244248">
    <property type="component" value="Unassembled WGS sequence"/>
</dbReference>
<feature type="region of interest" description="Disordered" evidence="14">
    <location>
        <begin position="422"/>
        <end position="453"/>
    </location>
</feature>
<dbReference type="FunFam" id="3.40.1360.10:FF:000002">
    <property type="entry name" value="DNA primase"/>
    <property type="match status" value="1"/>
</dbReference>
<dbReference type="InterPro" id="IPR019475">
    <property type="entry name" value="DNA_primase_DnaB-bd"/>
</dbReference>
<dbReference type="InterPro" id="IPR002694">
    <property type="entry name" value="Znf_CHC2"/>
</dbReference>
<comment type="function">
    <text evidence="12 13">RNA polymerase that catalyzes the synthesis of short RNA molecules used as primers for DNA polymerase during DNA replication.</text>
</comment>
<reference evidence="16 17" key="1">
    <citation type="submission" date="2018-04" db="EMBL/GenBank/DDBJ databases">
        <title>Novel species isolated from glacier.</title>
        <authorList>
            <person name="Liu Q."/>
            <person name="Xin Y.-H."/>
        </authorList>
    </citation>
    <scope>NUCLEOTIDE SEQUENCE [LARGE SCALE GENOMIC DNA]</scope>
    <source>
        <strain evidence="16 17">GT1R17</strain>
    </source>
</reference>